<evidence type="ECO:0000313" key="5">
    <source>
        <dbReference type="Proteomes" id="UP000001880"/>
    </source>
</evidence>
<dbReference type="eggNOG" id="COG2425">
    <property type="taxonomic scope" value="Bacteria"/>
</dbReference>
<feature type="compositionally biased region" description="Basic and acidic residues" evidence="2">
    <location>
        <begin position="139"/>
        <end position="154"/>
    </location>
</feature>
<dbReference type="AlphaFoldDB" id="D0LHL0"/>
<accession>D0LHL0</accession>
<sequence>MPPSELHVIVCDGYDREVFARLLREKRSMGECRERLGRLLPHPEPLLCDLFSVLFKLNVVVRAAEELAAAVQIHHRLVTAVSQARDLAALRARTELRENECAALLPGLVERILTAMKRDFYIGPQELLEAAEVAHDEDTLAQREAEREHLRELPEDAFDDDERERLEGDLDGEIDALRERIDEARARQARVADKITSDLDDTIGRKVSVLPDQLEQGEDLRRSMGLGSGREGQVGAAERLELGERLMRSRKLKLLAKLVGAFREVAFEARRRRVVRTPQVMHEVGRGAHLDRLLPSELLGLPRHRGALHREFVRRLVEGELLEYELRGASSRGPMVVCVDGSGSMQGTKEIWAKAVALTLTEIARRERRRCLAIVFSSGHALFEVELLGAKGRSNVRAPMLDDNVLAFAEHFPGGGTDFEPPMRRALAAVSEGNYRRGDIVFITDGQAQVSENLIADITKARKKHRFRVRGILVDVADSDRGSLLRFCDEVREVTDLVADSLGDLFASV</sequence>
<feature type="domain" description="VWFA" evidence="3">
    <location>
        <begin position="332"/>
        <end position="506"/>
    </location>
</feature>
<name>D0LHL0_HALO1</name>
<dbReference type="STRING" id="502025.Hoch_0231"/>
<evidence type="ECO:0000313" key="4">
    <source>
        <dbReference type="EMBL" id="ACY12872.1"/>
    </source>
</evidence>
<dbReference type="InterPro" id="IPR036465">
    <property type="entry name" value="vWFA_dom_sf"/>
</dbReference>
<dbReference type="OrthoDB" id="387240at2"/>
<dbReference type="GO" id="GO:0005829">
    <property type="term" value="C:cytosol"/>
    <property type="evidence" value="ECO:0007669"/>
    <property type="project" value="TreeGrafter"/>
</dbReference>
<dbReference type="Gene3D" id="3.40.50.410">
    <property type="entry name" value="von Willebrand factor, type A domain"/>
    <property type="match status" value="1"/>
</dbReference>
<dbReference type="RefSeq" id="WP_012825499.1">
    <property type="nucleotide sequence ID" value="NC_013440.1"/>
</dbReference>
<dbReference type="PANTHER" id="PTHR36846">
    <property type="entry name" value="PROTEIN VIAA"/>
    <property type="match status" value="1"/>
</dbReference>
<dbReference type="SUPFAM" id="SSF53300">
    <property type="entry name" value="vWA-like"/>
    <property type="match status" value="1"/>
</dbReference>
<dbReference type="HOGENOM" id="CLU_036888_0_0_7"/>
<evidence type="ECO:0000256" key="2">
    <source>
        <dbReference type="SAM" id="MobiDB-lite"/>
    </source>
</evidence>
<keyword evidence="5" id="KW-1185">Reference proteome</keyword>
<dbReference type="SMART" id="SM00327">
    <property type="entry name" value="VWA"/>
    <property type="match status" value="1"/>
</dbReference>
<dbReference type="KEGG" id="hoh:Hoch_0231"/>
<dbReference type="InterPro" id="IPR002035">
    <property type="entry name" value="VWF_A"/>
</dbReference>
<organism evidence="4 5">
    <name type="scientific">Haliangium ochraceum (strain DSM 14365 / JCM 11303 / SMP-2)</name>
    <dbReference type="NCBI Taxonomy" id="502025"/>
    <lineage>
        <taxon>Bacteria</taxon>
        <taxon>Pseudomonadati</taxon>
        <taxon>Myxococcota</taxon>
        <taxon>Polyangia</taxon>
        <taxon>Haliangiales</taxon>
        <taxon>Kofleriaceae</taxon>
        <taxon>Haliangium</taxon>
    </lineage>
</organism>
<dbReference type="Pfam" id="PF13519">
    <property type="entry name" value="VWA_2"/>
    <property type="match status" value="1"/>
</dbReference>
<keyword evidence="1" id="KW-0175">Coiled coil</keyword>
<proteinExistence type="predicted"/>
<dbReference type="EMBL" id="CP001804">
    <property type="protein sequence ID" value="ACY12872.1"/>
    <property type="molecule type" value="Genomic_DNA"/>
</dbReference>
<evidence type="ECO:0000259" key="3">
    <source>
        <dbReference type="SMART" id="SM00327"/>
    </source>
</evidence>
<dbReference type="PANTHER" id="PTHR36846:SF1">
    <property type="entry name" value="PROTEIN VIAA"/>
    <property type="match status" value="1"/>
</dbReference>
<reference evidence="4 5" key="1">
    <citation type="journal article" date="2010" name="Stand. Genomic Sci.">
        <title>Complete genome sequence of Haliangium ochraceum type strain (SMP-2).</title>
        <authorList>
            <consortium name="US DOE Joint Genome Institute (JGI-PGF)"/>
            <person name="Ivanova N."/>
            <person name="Daum C."/>
            <person name="Lang E."/>
            <person name="Abt B."/>
            <person name="Kopitz M."/>
            <person name="Saunders E."/>
            <person name="Lapidus A."/>
            <person name="Lucas S."/>
            <person name="Glavina Del Rio T."/>
            <person name="Nolan M."/>
            <person name="Tice H."/>
            <person name="Copeland A."/>
            <person name="Cheng J.F."/>
            <person name="Chen F."/>
            <person name="Bruce D."/>
            <person name="Goodwin L."/>
            <person name="Pitluck S."/>
            <person name="Mavromatis K."/>
            <person name="Pati A."/>
            <person name="Mikhailova N."/>
            <person name="Chen A."/>
            <person name="Palaniappan K."/>
            <person name="Land M."/>
            <person name="Hauser L."/>
            <person name="Chang Y.J."/>
            <person name="Jeffries C.D."/>
            <person name="Detter J.C."/>
            <person name="Brettin T."/>
            <person name="Rohde M."/>
            <person name="Goker M."/>
            <person name="Bristow J."/>
            <person name="Markowitz V."/>
            <person name="Eisen J.A."/>
            <person name="Hugenholtz P."/>
            <person name="Kyrpides N.C."/>
            <person name="Klenk H.P."/>
        </authorList>
    </citation>
    <scope>NUCLEOTIDE SEQUENCE [LARGE SCALE GENOMIC DNA]</scope>
    <source>
        <strain evidence="5">DSM 14365 / CIP 107738 / JCM 11303 / AJ 13395 / SMP-2</strain>
    </source>
</reference>
<gene>
    <name evidence="4" type="ordered locus">Hoch_0231</name>
</gene>
<feature type="region of interest" description="Disordered" evidence="2">
    <location>
        <begin position="139"/>
        <end position="162"/>
    </location>
</feature>
<dbReference type="Proteomes" id="UP000001880">
    <property type="component" value="Chromosome"/>
</dbReference>
<feature type="coiled-coil region" evidence="1">
    <location>
        <begin position="167"/>
        <end position="194"/>
    </location>
</feature>
<protein>
    <submittedName>
        <fullName evidence="4">von Willebrand factor type A</fullName>
    </submittedName>
</protein>
<evidence type="ECO:0000256" key="1">
    <source>
        <dbReference type="SAM" id="Coils"/>
    </source>
</evidence>